<name>A0A6M3KFB3_9ZZZZ</name>
<dbReference type="EMBL" id="MT142416">
    <property type="protein sequence ID" value="QJA80301.1"/>
    <property type="molecule type" value="Genomic_DNA"/>
</dbReference>
<protein>
    <submittedName>
        <fullName evidence="2">Uncharacterized protein</fullName>
    </submittedName>
</protein>
<dbReference type="EMBL" id="MT141444">
    <property type="protein sequence ID" value="QJA61528.1"/>
    <property type="molecule type" value="Genomic_DNA"/>
</dbReference>
<evidence type="ECO:0000313" key="1">
    <source>
        <dbReference type="EMBL" id="QJA61528.1"/>
    </source>
</evidence>
<sequence length="57" mass="6471">MVTKSRGDIKHGKSQVNWRLSTELIEKCKAEAKRLGLSSIPMAVSYILTQYFNKKGE</sequence>
<dbReference type="AlphaFoldDB" id="A0A6M3KFB3"/>
<reference evidence="2" key="1">
    <citation type="submission" date="2020-03" db="EMBL/GenBank/DDBJ databases">
        <title>The deep terrestrial virosphere.</title>
        <authorList>
            <person name="Holmfeldt K."/>
            <person name="Nilsson E."/>
            <person name="Simone D."/>
            <person name="Lopez-Fernandez M."/>
            <person name="Wu X."/>
            <person name="de Brujin I."/>
            <person name="Lundin D."/>
            <person name="Andersson A."/>
            <person name="Bertilsson S."/>
            <person name="Dopson M."/>
        </authorList>
    </citation>
    <scope>NUCLEOTIDE SEQUENCE</scope>
    <source>
        <strain evidence="2">MM415A00747</strain>
        <strain evidence="1">MM415B00927</strain>
    </source>
</reference>
<proteinExistence type="predicted"/>
<organism evidence="2">
    <name type="scientific">viral metagenome</name>
    <dbReference type="NCBI Taxonomy" id="1070528"/>
    <lineage>
        <taxon>unclassified sequences</taxon>
        <taxon>metagenomes</taxon>
        <taxon>organismal metagenomes</taxon>
    </lineage>
</organism>
<gene>
    <name evidence="2" type="ORF">MM415A00747_0007</name>
    <name evidence="1" type="ORF">MM415B00927_0015</name>
</gene>
<accession>A0A6M3KFB3</accession>
<evidence type="ECO:0000313" key="2">
    <source>
        <dbReference type="EMBL" id="QJA80301.1"/>
    </source>
</evidence>